<keyword evidence="12" id="KW-1185">Reference proteome</keyword>
<dbReference type="Pfam" id="PF00514">
    <property type="entry name" value="Arm"/>
    <property type="match status" value="8"/>
</dbReference>
<dbReference type="GO" id="GO:0000045">
    <property type="term" value="P:autophagosome assembly"/>
    <property type="evidence" value="ECO:0007669"/>
    <property type="project" value="TreeGrafter"/>
</dbReference>
<dbReference type="InterPro" id="IPR000225">
    <property type="entry name" value="Armadillo"/>
</dbReference>
<dbReference type="InterPro" id="IPR011989">
    <property type="entry name" value="ARM-like"/>
</dbReference>
<dbReference type="InterPro" id="IPR045156">
    <property type="entry name" value="Vac8"/>
</dbReference>
<evidence type="ECO:0000256" key="10">
    <source>
        <dbReference type="RuleBase" id="RU369097"/>
    </source>
</evidence>
<feature type="repeat" description="ARM" evidence="9">
    <location>
        <begin position="226"/>
        <end position="268"/>
    </location>
</feature>
<dbReference type="Gene3D" id="1.25.10.10">
    <property type="entry name" value="Leucine-rich Repeat Variant"/>
    <property type="match status" value="3"/>
</dbReference>
<comment type="similarity">
    <text evidence="2 10">Belongs to the beta-catenin family.</text>
</comment>
<comment type="caution">
    <text evidence="11">The sequence shown here is derived from an EMBL/GenBank/DDBJ whole genome shotgun (WGS) entry which is preliminary data.</text>
</comment>
<dbReference type="EMBL" id="JAJTJA010000001">
    <property type="protein sequence ID" value="KAH8705349.1"/>
    <property type="molecule type" value="Genomic_DNA"/>
</dbReference>
<reference evidence="11" key="1">
    <citation type="submission" date="2021-12" db="EMBL/GenBank/DDBJ databases">
        <title>Convergent genome expansion in fungi linked to evolution of root-endophyte symbiosis.</title>
        <authorList>
            <consortium name="DOE Joint Genome Institute"/>
            <person name="Ke Y.-H."/>
            <person name="Bonito G."/>
            <person name="Liao H.-L."/>
            <person name="Looney B."/>
            <person name="Rojas-Flechas A."/>
            <person name="Nash J."/>
            <person name="Hameed K."/>
            <person name="Schadt C."/>
            <person name="Martin F."/>
            <person name="Crous P.W."/>
            <person name="Miettinen O."/>
            <person name="Magnuson J.K."/>
            <person name="Labbe J."/>
            <person name="Jacobson D."/>
            <person name="Doktycz M.J."/>
            <person name="Veneault-Fourrey C."/>
            <person name="Kuo A."/>
            <person name="Mondo S."/>
            <person name="Calhoun S."/>
            <person name="Riley R."/>
            <person name="Ohm R."/>
            <person name="LaButti K."/>
            <person name="Andreopoulos B."/>
            <person name="Pangilinan J."/>
            <person name="Nolan M."/>
            <person name="Tritt A."/>
            <person name="Clum A."/>
            <person name="Lipzen A."/>
            <person name="Daum C."/>
            <person name="Barry K."/>
            <person name="Grigoriev I.V."/>
            <person name="Vilgalys R."/>
        </authorList>
    </citation>
    <scope>NUCLEOTIDE SEQUENCE</scope>
    <source>
        <strain evidence="11">PMI_201</strain>
    </source>
</reference>
<organism evidence="11 12">
    <name type="scientific">Talaromyces proteolyticus</name>
    <dbReference type="NCBI Taxonomy" id="1131652"/>
    <lineage>
        <taxon>Eukaryota</taxon>
        <taxon>Fungi</taxon>
        <taxon>Dikarya</taxon>
        <taxon>Ascomycota</taxon>
        <taxon>Pezizomycotina</taxon>
        <taxon>Eurotiomycetes</taxon>
        <taxon>Eurotiomycetidae</taxon>
        <taxon>Eurotiales</taxon>
        <taxon>Trichocomaceae</taxon>
        <taxon>Talaromyces</taxon>
        <taxon>Talaromyces sect. Bacilispori</taxon>
    </lineage>
</organism>
<evidence type="ECO:0000256" key="3">
    <source>
        <dbReference type="ARBA" id="ARBA00022554"/>
    </source>
</evidence>
<evidence type="ECO:0000313" key="12">
    <source>
        <dbReference type="Proteomes" id="UP001201262"/>
    </source>
</evidence>
<dbReference type="InterPro" id="IPR016024">
    <property type="entry name" value="ARM-type_fold"/>
</dbReference>
<keyword evidence="3 10" id="KW-0926">Vacuole</keyword>
<comment type="function">
    <text evidence="7 10">Functions in both vacuole inheritance and protein targeting from the cytoplasm to vacuole.</text>
</comment>
<feature type="repeat" description="ARM" evidence="9">
    <location>
        <begin position="310"/>
        <end position="352"/>
    </location>
</feature>
<dbReference type="PANTHER" id="PTHR47249">
    <property type="entry name" value="VACUOLAR PROTEIN 8"/>
    <property type="match status" value="1"/>
</dbReference>
<feature type="repeat" description="ARM" evidence="9">
    <location>
        <begin position="269"/>
        <end position="311"/>
    </location>
</feature>
<evidence type="ECO:0000256" key="7">
    <source>
        <dbReference type="ARBA" id="ARBA00024821"/>
    </source>
</evidence>
<dbReference type="FunFam" id="1.25.10.10:FF:000095">
    <property type="entry name" value="Vacuolar protein 8"/>
    <property type="match status" value="1"/>
</dbReference>
<feature type="repeat" description="ARM" evidence="9">
    <location>
        <begin position="351"/>
        <end position="394"/>
    </location>
</feature>
<dbReference type="SUPFAM" id="SSF48371">
    <property type="entry name" value="ARM repeat"/>
    <property type="match status" value="1"/>
</dbReference>
<evidence type="ECO:0000256" key="8">
    <source>
        <dbReference type="ARBA" id="ARBA00026209"/>
    </source>
</evidence>
<name>A0AAD4L7E9_9EURO</name>
<accession>A0AAD4L7E9</accession>
<dbReference type="Proteomes" id="UP001201262">
    <property type="component" value="Unassembled WGS sequence"/>
</dbReference>
<feature type="repeat" description="ARM" evidence="9">
    <location>
        <begin position="103"/>
        <end position="145"/>
    </location>
</feature>
<evidence type="ECO:0000256" key="2">
    <source>
        <dbReference type="ARBA" id="ARBA00005462"/>
    </source>
</evidence>
<dbReference type="FunFam" id="1.25.10.10:FF:000243">
    <property type="entry name" value="Putative Vacuolar protein 8"/>
    <property type="match status" value="1"/>
</dbReference>
<keyword evidence="6" id="KW-0449">Lipoprotein</keyword>
<evidence type="ECO:0000256" key="6">
    <source>
        <dbReference type="ARBA" id="ARBA00023288"/>
    </source>
</evidence>
<dbReference type="GO" id="GO:0000011">
    <property type="term" value="P:vacuole inheritance"/>
    <property type="evidence" value="ECO:0007669"/>
    <property type="project" value="UniProtKB-UniRule"/>
</dbReference>
<protein>
    <recommendedName>
        <fullName evidence="8 10">Vacuolar protein 8</fullName>
    </recommendedName>
</protein>
<evidence type="ECO:0000256" key="4">
    <source>
        <dbReference type="ARBA" id="ARBA00022737"/>
    </source>
</evidence>
<feature type="repeat" description="ARM" evidence="9">
    <location>
        <begin position="144"/>
        <end position="186"/>
    </location>
</feature>
<keyword evidence="5 10" id="KW-0472">Membrane</keyword>
<evidence type="ECO:0000256" key="5">
    <source>
        <dbReference type="ARBA" id="ARBA00023136"/>
    </source>
</evidence>
<evidence type="ECO:0000313" key="11">
    <source>
        <dbReference type="EMBL" id="KAH8705349.1"/>
    </source>
</evidence>
<dbReference type="AlphaFoldDB" id="A0AAD4L7E9"/>
<dbReference type="GO" id="GO:0000329">
    <property type="term" value="C:fungal-type vacuole membrane"/>
    <property type="evidence" value="ECO:0007669"/>
    <property type="project" value="TreeGrafter"/>
</dbReference>
<comment type="subcellular location">
    <subcellularLocation>
        <location evidence="1 10">Vacuole membrane</location>
        <topology evidence="1 10">Lipid-anchor</topology>
    </subcellularLocation>
</comment>
<dbReference type="RefSeq" id="XP_046077970.1">
    <property type="nucleotide sequence ID" value="XM_046214858.1"/>
</dbReference>
<evidence type="ECO:0000256" key="1">
    <source>
        <dbReference type="ARBA" id="ARBA00004592"/>
    </source>
</evidence>
<dbReference type="GO" id="GO:0071562">
    <property type="term" value="P:nucleus-vacuole junction assembly"/>
    <property type="evidence" value="ECO:0007669"/>
    <property type="project" value="InterPro"/>
</dbReference>
<proteinExistence type="inferred from homology"/>
<dbReference type="GO" id="GO:0043495">
    <property type="term" value="F:protein-membrane adaptor activity"/>
    <property type="evidence" value="ECO:0007669"/>
    <property type="project" value="InterPro"/>
</dbReference>
<feature type="repeat" description="ARM" evidence="9">
    <location>
        <begin position="185"/>
        <end position="227"/>
    </location>
</feature>
<dbReference type="PROSITE" id="PS50176">
    <property type="entry name" value="ARM_REPEAT"/>
    <property type="match status" value="7"/>
</dbReference>
<dbReference type="GeneID" id="70245145"/>
<gene>
    <name evidence="11" type="ORF">BGW36DRAFT_367404</name>
</gene>
<evidence type="ECO:0000256" key="9">
    <source>
        <dbReference type="PROSITE-ProRule" id="PRU00259"/>
    </source>
</evidence>
<keyword evidence="4" id="KW-0677">Repeat</keyword>
<dbReference type="SMART" id="SM00185">
    <property type="entry name" value="ARM"/>
    <property type="match status" value="9"/>
</dbReference>
<sequence length="575" mass="62644">MANACLACLTTVDRWCHISDCLGPLGGRSRDGIYETTLQDSEREAVADLLQFLENRAETDFFSGEPLRALSTLVYSDNVDLQRSASLTFAEITERDVREVDRDTLEPILSLLQSPDIEVQRAASAALGNLAVNNENKVLIVALGGLNPLIKQMVSPNVEVQCNAVGCITNLATHEDNKSKIARSGALGPLTRLAKSKDMRVQRNATGALLNMTHSDDNRQQLVNAGAIPVLVQLLSSQDVDVQYYCTTALSNIAVDATNRKRLAQTESRLVQSLVQLMDSSTPKVQCQAALALRNLASDEKYQLEIVRAKGLPPLLRLLQSSYLPLILSAVACIRNISIHPLNESPIIEANFLKPLVDLLGSKDSEEIQCHAISTLRNLAASSDRNKELVLQAGAVQKCKELVLSVPVIVQSEMTAAIAVLALSDDLKPQLLSLGIFDVLIPLTASDSIEVQGNSAAALGNLSSKIGNYSIFIRDWTQPDDGIHGYLTRFLDSRDPTFQHIAIWTLLQLLESDDSKLVELISKSDDIVQLVKRISDRNIESDDEEADDGEGEVVALARRSLELLGQGPKQTLVEG</sequence>
<dbReference type="PANTHER" id="PTHR47249:SF1">
    <property type="entry name" value="VACUOLAR PROTEIN 8"/>
    <property type="match status" value="1"/>
</dbReference>